<evidence type="ECO:0000256" key="6">
    <source>
        <dbReference type="ARBA" id="ARBA00022842"/>
    </source>
</evidence>
<feature type="region of interest" description="Disordered" evidence="11">
    <location>
        <begin position="616"/>
        <end position="650"/>
    </location>
</feature>
<evidence type="ECO:0000313" key="14">
    <source>
        <dbReference type="Proteomes" id="UP000069771"/>
    </source>
</evidence>
<dbReference type="PATRIC" id="fig|1702221.3.peg.1193"/>
<comment type="cofactor">
    <cofactor evidence="10">
        <name>thiamine diphosphate</name>
        <dbReference type="ChEBI" id="CHEBI:58937"/>
    </cofactor>
    <text evidence="10">Binds 1 thiamine pyrophosphate per subunit.</text>
</comment>
<dbReference type="Gene3D" id="3.40.50.920">
    <property type="match status" value="1"/>
</dbReference>
<keyword evidence="8 10" id="KW-0786">Thiamine pyrophosphate</keyword>
<evidence type="ECO:0000256" key="9">
    <source>
        <dbReference type="ARBA" id="ARBA00023229"/>
    </source>
</evidence>
<feature type="binding site" evidence="10">
    <location>
        <position position="72"/>
    </location>
    <ligand>
        <name>thiamine diphosphate</name>
        <dbReference type="ChEBI" id="CHEBI:58937"/>
    </ligand>
</feature>
<dbReference type="CDD" id="cd02007">
    <property type="entry name" value="TPP_DXS"/>
    <property type="match status" value="1"/>
</dbReference>
<dbReference type="PROSITE" id="PS00801">
    <property type="entry name" value="TRANSKETOLASE_1"/>
    <property type="match status" value="1"/>
</dbReference>
<evidence type="ECO:0000256" key="7">
    <source>
        <dbReference type="ARBA" id="ARBA00022977"/>
    </source>
</evidence>
<dbReference type="Pfam" id="PF13292">
    <property type="entry name" value="DXP_synthase_N"/>
    <property type="match status" value="1"/>
</dbReference>
<dbReference type="InterPro" id="IPR005477">
    <property type="entry name" value="Dxylulose-5-P_synthase"/>
</dbReference>
<dbReference type="InterPro" id="IPR005475">
    <property type="entry name" value="Transketolase-like_Pyr-bd"/>
</dbReference>
<dbReference type="GO" id="GO:0019288">
    <property type="term" value="P:isopentenyl diphosphate biosynthetic process, methylerythritol 4-phosphate pathway"/>
    <property type="evidence" value="ECO:0007669"/>
    <property type="project" value="TreeGrafter"/>
</dbReference>
<evidence type="ECO:0000256" key="10">
    <source>
        <dbReference type="HAMAP-Rule" id="MF_00315"/>
    </source>
</evidence>
<comment type="similarity">
    <text evidence="2 10">Belongs to the transketolase family. DXPS subfamily.</text>
</comment>
<feature type="binding site" evidence="10">
    <location>
        <position position="364"/>
    </location>
    <ligand>
        <name>thiamine diphosphate</name>
        <dbReference type="ChEBI" id="CHEBI:58937"/>
    </ligand>
</feature>
<dbReference type="SUPFAM" id="SSF52518">
    <property type="entry name" value="Thiamin diphosphate-binding fold (THDP-binding)"/>
    <property type="match status" value="2"/>
</dbReference>
<dbReference type="EMBL" id="CP011391">
    <property type="protein sequence ID" value="AMK54373.1"/>
    <property type="molecule type" value="Genomic_DNA"/>
</dbReference>
<comment type="catalytic activity">
    <reaction evidence="10">
        <text>D-glyceraldehyde 3-phosphate + pyruvate + H(+) = 1-deoxy-D-xylulose 5-phosphate + CO2</text>
        <dbReference type="Rhea" id="RHEA:12605"/>
        <dbReference type="ChEBI" id="CHEBI:15361"/>
        <dbReference type="ChEBI" id="CHEBI:15378"/>
        <dbReference type="ChEBI" id="CHEBI:16526"/>
        <dbReference type="ChEBI" id="CHEBI:57792"/>
        <dbReference type="ChEBI" id="CHEBI:59776"/>
        <dbReference type="EC" id="2.2.1.7"/>
    </reaction>
</comment>
<keyword evidence="4 10" id="KW-0808">Transferase</keyword>
<evidence type="ECO:0000256" key="3">
    <source>
        <dbReference type="ARBA" id="ARBA00011738"/>
    </source>
</evidence>
<dbReference type="GO" id="GO:0008661">
    <property type="term" value="F:1-deoxy-D-xylulose-5-phosphate synthase activity"/>
    <property type="evidence" value="ECO:0007669"/>
    <property type="project" value="UniProtKB-UniRule"/>
</dbReference>
<feature type="binding site" evidence="10">
    <location>
        <begin position="145"/>
        <end position="146"/>
    </location>
    <ligand>
        <name>thiamine diphosphate</name>
        <dbReference type="ChEBI" id="CHEBI:58937"/>
    </ligand>
</feature>
<keyword evidence="9 10" id="KW-0414">Isoprene biosynthesis</keyword>
<keyword evidence="6 10" id="KW-0460">Magnesium</keyword>
<evidence type="ECO:0000256" key="1">
    <source>
        <dbReference type="ARBA" id="ARBA00004980"/>
    </source>
</evidence>
<dbReference type="Proteomes" id="UP000069771">
    <property type="component" value="Chromosome"/>
</dbReference>
<protein>
    <recommendedName>
        <fullName evidence="10">1-deoxy-D-xylulose-5-phosphate synthase</fullName>
        <ecNumber evidence="10">2.2.1.7</ecNumber>
    </recommendedName>
    <alternativeName>
        <fullName evidence="10">1-deoxyxylulose-5-phosphate synthase</fullName>
        <shortName evidence="10">DXP synthase</shortName>
        <shortName evidence="10">DXPS</shortName>
    </alternativeName>
</protein>
<feature type="binding site" evidence="10">
    <location>
        <position position="144"/>
    </location>
    <ligand>
        <name>Mg(2+)</name>
        <dbReference type="ChEBI" id="CHEBI:18420"/>
    </ligand>
</feature>
<comment type="function">
    <text evidence="10">Catalyzes the acyloin condensation reaction between C atoms 2 and 3 of pyruvate and glyceraldehyde 3-phosphate to yield 1-deoxy-D-xylulose-5-phosphate (DXP).</text>
</comment>
<feature type="binding site" evidence="10">
    <location>
        <position position="280"/>
    </location>
    <ligand>
        <name>thiamine diphosphate</name>
        <dbReference type="ChEBI" id="CHEBI:58937"/>
    </ligand>
</feature>
<dbReference type="PANTHER" id="PTHR43322">
    <property type="entry name" value="1-D-DEOXYXYLULOSE 5-PHOSPHATE SYNTHASE-RELATED"/>
    <property type="match status" value="1"/>
</dbReference>
<feature type="compositionally biased region" description="Basic and acidic residues" evidence="11">
    <location>
        <begin position="616"/>
        <end position="631"/>
    </location>
</feature>
<evidence type="ECO:0000256" key="5">
    <source>
        <dbReference type="ARBA" id="ARBA00022723"/>
    </source>
</evidence>
<dbReference type="InterPro" id="IPR029061">
    <property type="entry name" value="THDP-binding"/>
</dbReference>
<gene>
    <name evidence="10" type="primary">dxs</name>
    <name evidence="13" type="ORF">AALO17_12390</name>
</gene>
<dbReference type="AlphaFoldDB" id="A0A140DUP6"/>
<dbReference type="GeneID" id="78477970"/>
<dbReference type="OrthoDB" id="9803371at2"/>
<evidence type="ECO:0000256" key="4">
    <source>
        <dbReference type="ARBA" id="ARBA00022679"/>
    </source>
</evidence>
<evidence type="ECO:0000256" key="8">
    <source>
        <dbReference type="ARBA" id="ARBA00023052"/>
    </source>
</evidence>
<feature type="binding site" evidence="10">
    <location>
        <position position="173"/>
    </location>
    <ligand>
        <name>thiamine diphosphate</name>
        <dbReference type="ChEBI" id="CHEBI:58937"/>
    </ligand>
</feature>
<dbReference type="PANTHER" id="PTHR43322:SF5">
    <property type="entry name" value="1-DEOXY-D-XYLULOSE-5-PHOSPHATE SYNTHASE, CHLOROPLASTIC"/>
    <property type="match status" value="1"/>
</dbReference>
<proteinExistence type="inferred from homology"/>
<feature type="domain" description="Transketolase-like pyrimidine-binding" evidence="12">
    <location>
        <begin position="313"/>
        <end position="476"/>
    </location>
</feature>
<dbReference type="GO" id="GO:0016114">
    <property type="term" value="P:terpenoid biosynthetic process"/>
    <property type="evidence" value="ECO:0007669"/>
    <property type="project" value="UniProtKB-UniRule"/>
</dbReference>
<comment type="cofactor">
    <cofactor evidence="10">
        <name>Mg(2+)</name>
        <dbReference type="ChEBI" id="CHEBI:18420"/>
    </cofactor>
    <text evidence="10">Binds 1 Mg(2+) ion per subunit.</text>
</comment>
<evidence type="ECO:0000256" key="2">
    <source>
        <dbReference type="ARBA" id="ARBA00011081"/>
    </source>
</evidence>
<evidence type="ECO:0000256" key="11">
    <source>
        <dbReference type="SAM" id="MobiDB-lite"/>
    </source>
</evidence>
<dbReference type="Pfam" id="PF02779">
    <property type="entry name" value="Transket_pyr"/>
    <property type="match status" value="1"/>
</dbReference>
<dbReference type="GO" id="GO:0009228">
    <property type="term" value="P:thiamine biosynthetic process"/>
    <property type="evidence" value="ECO:0007669"/>
    <property type="project" value="UniProtKB-UniRule"/>
</dbReference>
<dbReference type="UniPathway" id="UPA00064">
    <property type="reaction ID" value="UER00091"/>
</dbReference>
<dbReference type="HAMAP" id="MF_00315">
    <property type="entry name" value="DXP_synth"/>
    <property type="match status" value="1"/>
</dbReference>
<dbReference type="CDD" id="cd07033">
    <property type="entry name" value="TPP_PYR_DXS_TK_like"/>
    <property type="match status" value="1"/>
</dbReference>
<name>A0A140DUP6_9FIRM</name>
<dbReference type="KEGG" id="fro:AALO17_12390"/>
<dbReference type="Pfam" id="PF02780">
    <property type="entry name" value="Transketolase_C"/>
    <property type="match status" value="1"/>
</dbReference>
<accession>A0A140DUP6</accession>
<dbReference type="STRING" id="1702221.AALO17_12390"/>
<feature type="binding site" evidence="10">
    <location>
        <position position="173"/>
    </location>
    <ligand>
        <name>Mg(2+)</name>
        <dbReference type="ChEBI" id="CHEBI:18420"/>
    </ligand>
</feature>
<sequence length="650" mass="70897">MRILDLKDPGQLKTLSIPQLESLAQEIRSFLIQSLSKTGGHLSSNLGIVELTLALHYVFESPKDRLLFDVGHQSYVHKILTGRAPRFATLRQRHGLSGFQKREESPHDPWEAGHSSTSLSAALGLAVARDLQKESGEVISVIGDGALTGGMAMEALNNIGMRKEKVIIVYNDNDMSISPNHAGFKNHLTTLRSSRAYRSVKRDVKAGLEPSPALLNGLSSIRDVLRDSLVDGGLFQQFGLDYLGPVDGHNLPELIRTLETAREHHGSVVVHVRTRKGMGYAPAQQDRTGQWHGVPPFDPATGRFRSSGCAGEESWSLIIADAVSRLAAKDPRITVLTPAMANGSKLLQFAAKYPDRFFDCGIAEEHTVTAAGGMAAGGLRPFVSIYSSFLQRAYDQVLHDVARQHLPVVFGVDRAGLVGEDGDTHQGIYDIAFLRTIPDVVICQPKDAQEAQDLVYSAFLHSDPCFIRYPRGTTAAKRKDVLEEIQTGTWTWFDEGTPEQIVITYGPEVDRVREKAKVNGTGLRVVNARFFKPVDEAMIRELFAMGLPVTVFETDVSQGGLSSAIRDCLAKSGDPVPAFHVIGLPDAFIPHGSVRALRKEEGISLEDLFDWIERKSGTDNRQAEGTRRVDAGVRPSSGEPGPSSGNGSLS</sequence>
<organism evidence="13 14">
    <name type="scientific">Faecalibaculum rodentium</name>
    <dbReference type="NCBI Taxonomy" id="1702221"/>
    <lineage>
        <taxon>Bacteria</taxon>
        <taxon>Bacillati</taxon>
        <taxon>Bacillota</taxon>
        <taxon>Erysipelotrichia</taxon>
        <taxon>Erysipelotrichales</taxon>
        <taxon>Erysipelotrichaceae</taxon>
        <taxon>Faecalibaculum</taxon>
    </lineage>
</organism>
<keyword evidence="5 10" id="KW-0479">Metal-binding</keyword>
<keyword evidence="14" id="KW-1185">Reference proteome</keyword>
<keyword evidence="7 10" id="KW-0784">Thiamine biosynthesis</keyword>
<dbReference type="NCBIfam" id="TIGR00204">
    <property type="entry name" value="dxs"/>
    <property type="match status" value="1"/>
</dbReference>
<feature type="binding site" evidence="10">
    <location>
        <begin position="113"/>
        <end position="115"/>
    </location>
    <ligand>
        <name>thiamine diphosphate</name>
        <dbReference type="ChEBI" id="CHEBI:58937"/>
    </ligand>
</feature>
<dbReference type="Gene3D" id="3.40.50.970">
    <property type="match status" value="2"/>
</dbReference>
<dbReference type="SUPFAM" id="SSF52922">
    <property type="entry name" value="TK C-terminal domain-like"/>
    <property type="match status" value="1"/>
</dbReference>
<comment type="subunit">
    <text evidence="3 10">Homodimer.</text>
</comment>
<dbReference type="InterPro" id="IPR033248">
    <property type="entry name" value="Transketolase_C"/>
</dbReference>
<dbReference type="GO" id="GO:0000287">
    <property type="term" value="F:magnesium ion binding"/>
    <property type="evidence" value="ECO:0007669"/>
    <property type="project" value="UniProtKB-UniRule"/>
</dbReference>
<dbReference type="SMART" id="SM00861">
    <property type="entry name" value="Transket_pyr"/>
    <property type="match status" value="1"/>
</dbReference>
<dbReference type="GO" id="GO:0030976">
    <property type="term" value="F:thiamine pyrophosphate binding"/>
    <property type="evidence" value="ECO:0007669"/>
    <property type="project" value="UniProtKB-UniRule"/>
</dbReference>
<feature type="compositionally biased region" description="Low complexity" evidence="11">
    <location>
        <begin position="635"/>
        <end position="650"/>
    </location>
</feature>
<dbReference type="InterPro" id="IPR049557">
    <property type="entry name" value="Transketolase_CS"/>
</dbReference>
<dbReference type="RefSeq" id="WP_082743264.1">
    <property type="nucleotide sequence ID" value="NZ_CAMTBT010000001.1"/>
</dbReference>
<evidence type="ECO:0000259" key="12">
    <source>
        <dbReference type="SMART" id="SM00861"/>
    </source>
</evidence>
<dbReference type="GO" id="GO:0005829">
    <property type="term" value="C:cytosol"/>
    <property type="evidence" value="ECO:0007669"/>
    <property type="project" value="TreeGrafter"/>
</dbReference>
<dbReference type="NCBIfam" id="NF003933">
    <property type="entry name" value="PRK05444.2-2"/>
    <property type="match status" value="1"/>
</dbReference>
<dbReference type="EC" id="2.2.1.7" evidence="10"/>
<evidence type="ECO:0000313" key="13">
    <source>
        <dbReference type="EMBL" id="AMK54373.1"/>
    </source>
</evidence>
<dbReference type="InterPro" id="IPR009014">
    <property type="entry name" value="Transketo_C/PFOR_II"/>
</dbReference>
<comment type="pathway">
    <text evidence="1 10">Metabolic intermediate biosynthesis; 1-deoxy-D-xylulose 5-phosphate biosynthesis; 1-deoxy-D-xylulose 5-phosphate from D-glyceraldehyde 3-phosphate and pyruvate: step 1/1.</text>
</comment>
<reference evidence="13 14" key="1">
    <citation type="journal article" date="2016" name="Gut Pathog.">
        <title>Whole genome sequencing of "Faecalibaculum rodentium" ALO17, isolated from C57BL/6J laboratory mouse feces.</title>
        <authorList>
            <person name="Lim S."/>
            <person name="Chang D.H."/>
            <person name="Ahn S."/>
            <person name="Kim B.C."/>
        </authorList>
    </citation>
    <scope>NUCLEOTIDE SEQUENCE [LARGE SCALE GENOMIC DNA]</scope>
    <source>
        <strain evidence="13 14">Alo17</strain>
    </source>
</reference>